<dbReference type="PANTHER" id="PTHR32196">
    <property type="entry name" value="ABC TRANSPORTER PERMEASE PROTEIN YPHD-RELATED-RELATED"/>
    <property type="match status" value="1"/>
</dbReference>
<comment type="caution">
    <text evidence="9">The sequence shown here is derived from an EMBL/GenBank/DDBJ whole genome shotgun (WGS) entry which is preliminary data.</text>
</comment>
<evidence type="ECO:0000256" key="4">
    <source>
        <dbReference type="ARBA" id="ARBA00022519"/>
    </source>
</evidence>
<dbReference type="InterPro" id="IPR001851">
    <property type="entry name" value="ABC_transp_permease"/>
</dbReference>
<accession>A0ABV3GK69</accession>
<feature type="transmembrane region" description="Helical" evidence="8">
    <location>
        <begin position="67"/>
        <end position="88"/>
    </location>
</feature>
<dbReference type="Proteomes" id="UP001551675">
    <property type="component" value="Unassembled WGS sequence"/>
</dbReference>
<evidence type="ECO:0000256" key="8">
    <source>
        <dbReference type="SAM" id="Phobius"/>
    </source>
</evidence>
<keyword evidence="2" id="KW-0813">Transport</keyword>
<keyword evidence="6 8" id="KW-1133">Transmembrane helix</keyword>
<dbReference type="CDD" id="cd06579">
    <property type="entry name" value="TM_PBP1_transp_AraH_like"/>
    <property type="match status" value="1"/>
</dbReference>
<organism evidence="9 10">
    <name type="scientific">Microtetraspora glauca</name>
    <dbReference type="NCBI Taxonomy" id="1996"/>
    <lineage>
        <taxon>Bacteria</taxon>
        <taxon>Bacillati</taxon>
        <taxon>Actinomycetota</taxon>
        <taxon>Actinomycetes</taxon>
        <taxon>Streptosporangiales</taxon>
        <taxon>Streptosporangiaceae</taxon>
        <taxon>Microtetraspora</taxon>
    </lineage>
</organism>
<keyword evidence="7 8" id="KW-0472">Membrane</keyword>
<feature type="transmembrane region" description="Helical" evidence="8">
    <location>
        <begin position="172"/>
        <end position="190"/>
    </location>
</feature>
<evidence type="ECO:0000256" key="6">
    <source>
        <dbReference type="ARBA" id="ARBA00022989"/>
    </source>
</evidence>
<dbReference type="EMBL" id="JBFALK010000015">
    <property type="protein sequence ID" value="MEV0972039.1"/>
    <property type="molecule type" value="Genomic_DNA"/>
</dbReference>
<keyword evidence="3" id="KW-1003">Cell membrane</keyword>
<sequence length="236" mass="23781">MVATVVFGVLIAGVTNGVLIGRLKLSFMIVTLGTMTLHSGLIKLVSGGTTVEINSSFLVDTFSFGRIAGIPVPVVGCALVFSIAAYVLKFTLFGRDVYAVGGNPAAARLSGINVSRTIIAVYAIAGGAAAFGGIVAASRTGSAGPTVGDSIMLQAAAAVLIGGTSLRGGSGTVLGTAIGVLFFGVLSNGLQMADFGTEWQQIISGVIIAGAALADKVQRDGWASLHLRLPVRLAKS</sequence>
<reference evidence="9 10" key="1">
    <citation type="submission" date="2024-06" db="EMBL/GenBank/DDBJ databases">
        <title>The Natural Products Discovery Center: Release of the First 8490 Sequenced Strains for Exploring Actinobacteria Biosynthetic Diversity.</title>
        <authorList>
            <person name="Kalkreuter E."/>
            <person name="Kautsar S.A."/>
            <person name="Yang D."/>
            <person name="Bader C.D."/>
            <person name="Teijaro C.N."/>
            <person name="Fluegel L."/>
            <person name="Davis C.M."/>
            <person name="Simpson J.R."/>
            <person name="Lauterbach L."/>
            <person name="Steele A.D."/>
            <person name="Gui C."/>
            <person name="Meng S."/>
            <person name="Li G."/>
            <person name="Viehrig K."/>
            <person name="Ye F."/>
            <person name="Su P."/>
            <person name="Kiefer A.F."/>
            <person name="Nichols A."/>
            <person name="Cepeda A.J."/>
            <person name="Yan W."/>
            <person name="Fan B."/>
            <person name="Jiang Y."/>
            <person name="Adhikari A."/>
            <person name="Zheng C.-J."/>
            <person name="Schuster L."/>
            <person name="Cowan T.M."/>
            <person name="Smanski M.J."/>
            <person name="Chevrette M.G."/>
            <person name="De Carvalho L.P.S."/>
            <person name="Shen B."/>
        </authorList>
    </citation>
    <scope>NUCLEOTIDE SEQUENCE [LARGE SCALE GENOMIC DNA]</scope>
    <source>
        <strain evidence="9 10">NPDC050100</strain>
    </source>
</reference>
<dbReference type="RefSeq" id="WP_358136794.1">
    <property type="nucleotide sequence ID" value="NZ_JBFALK010000015.1"/>
</dbReference>
<evidence type="ECO:0000256" key="1">
    <source>
        <dbReference type="ARBA" id="ARBA00004651"/>
    </source>
</evidence>
<evidence type="ECO:0000256" key="3">
    <source>
        <dbReference type="ARBA" id="ARBA00022475"/>
    </source>
</evidence>
<evidence type="ECO:0000256" key="2">
    <source>
        <dbReference type="ARBA" id="ARBA00022448"/>
    </source>
</evidence>
<name>A0ABV3GK69_MICGL</name>
<keyword evidence="4" id="KW-0997">Cell inner membrane</keyword>
<feature type="transmembrane region" description="Helical" evidence="8">
    <location>
        <begin position="118"/>
        <end position="138"/>
    </location>
</feature>
<evidence type="ECO:0000313" key="10">
    <source>
        <dbReference type="Proteomes" id="UP001551675"/>
    </source>
</evidence>
<evidence type="ECO:0000256" key="7">
    <source>
        <dbReference type="ARBA" id="ARBA00023136"/>
    </source>
</evidence>
<gene>
    <name evidence="9" type="ORF">AB0I59_25840</name>
</gene>
<dbReference type="Pfam" id="PF02653">
    <property type="entry name" value="BPD_transp_2"/>
    <property type="match status" value="1"/>
</dbReference>
<keyword evidence="10" id="KW-1185">Reference proteome</keyword>
<comment type="subcellular location">
    <subcellularLocation>
        <location evidence="1">Cell membrane</location>
        <topology evidence="1">Multi-pass membrane protein</topology>
    </subcellularLocation>
</comment>
<dbReference type="PANTHER" id="PTHR32196:SF21">
    <property type="entry name" value="ABC TRANSPORTER PERMEASE PROTEIN YPHD-RELATED"/>
    <property type="match status" value="1"/>
</dbReference>
<evidence type="ECO:0000313" key="9">
    <source>
        <dbReference type="EMBL" id="MEV0972039.1"/>
    </source>
</evidence>
<keyword evidence="5 8" id="KW-0812">Transmembrane</keyword>
<protein>
    <submittedName>
        <fullName evidence="9">ABC transporter permease</fullName>
    </submittedName>
</protein>
<proteinExistence type="predicted"/>
<evidence type="ECO:0000256" key="5">
    <source>
        <dbReference type="ARBA" id="ARBA00022692"/>
    </source>
</evidence>